<dbReference type="EMBL" id="JAXCEI010000002">
    <property type="protein sequence ID" value="MFA1538289.1"/>
    <property type="molecule type" value="Genomic_DNA"/>
</dbReference>
<dbReference type="Proteomes" id="UP001569963">
    <property type="component" value="Unassembled WGS sequence"/>
</dbReference>
<name>A0ABV4Q560_9ACTN</name>
<evidence type="ECO:0000313" key="2">
    <source>
        <dbReference type="Proteomes" id="UP001569963"/>
    </source>
</evidence>
<reference evidence="1 2" key="1">
    <citation type="submission" date="2023-11" db="EMBL/GenBank/DDBJ databases">
        <title>Actinomadura monticuli sp. nov., isolated from volcanic ash.</title>
        <authorList>
            <person name="Lee S.D."/>
            <person name="Yang H."/>
            <person name="Kim I.S."/>
        </authorList>
    </citation>
    <scope>NUCLEOTIDE SEQUENCE [LARGE SCALE GENOMIC DNA]</scope>
    <source>
        <strain evidence="1 2">DLS-62</strain>
    </source>
</reference>
<proteinExistence type="predicted"/>
<organism evidence="1 2">
    <name type="scientific">Actinomadura monticuli</name>
    <dbReference type="NCBI Taxonomy" id="3097367"/>
    <lineage>
        <taxon>Bacteria</taxon>
        <taxon>Bacillati</taxon>
        <taxon>Actinomycetota</taxon>
        <taxon>Actinomycetes</taxon>
        <taxon>Streptosporangiales</taxon>
        <taxon>Thermomonosporaceae</taxon>
        <taxon>Actinomadura</taxon>
    </lineage>
</organism>
<gene>
    <name evidence="1" type="ORF">SM611_05040</name>
</gene>
<protein>
    <submittedName>
        <fullName evidence="1">DUF6221 family protein</fullName>
    </submittedName>
</protein>
<sequence length="126" mass="14040">MDLVEFLRARLDRDEQIARDCASAPWKAAPGGTVGRDTDDPAPVAKAENDAYAEHIARHNPARTLAEVAARRQIVDDYEKNAWILGQGHRTPELGAAQNVRESLLRLLALPYATHPAYQEEWRPSS</sequence>
<dbReference type="InterPro" id="IPR046193">
    <property type="entry name" value="DUF6221"/>
</dbReference>
<keyword evidence="2" id="KW-1185">Reference proteome</keyword>
<evidence type="ECO:0000313" key="1">
    <source>
        <dbReference type="EMBL" id="MFA1538289.1"/>
    </source>
</evidence>
<comment type="caution">
    <text evidence="1">The sequence shown here is derived from an EMBL/GenBank/DDBJ whole genome shotgun (WGS) entry which is preliminary data.</text>
</comment>
<dbReference type="RefSeq" id="WP_371947629.1">
    <property type="nucleotide sequence ID" value="NZ_JAXCEI010000002.1"/>
</dbReference>
<accession>A0ABV4Q560</accession>
<dbReference type="Pfam" id="PF19730">
    <property type="entry name" value="DUF6221"/>
    <property type="match status" value="1"/>
</dbReference>